<gene>
    <name evidence="3" type="ORF">SD77_1335</name>
</gene>
<dbReference type="Proteomes" id="UP000031982">
    <property type="component" value="Unassembled WGS sequence"/>
</dbReference>
<keyword evidence="4" id="KW-1185">Reference proteome</keyword>
<dbReference type="InterPro" id="IPR023346">
    <property type="entry name" value="Lysozyme-like_dom_sf"/>
</dbReference>
<dbReference type="InterPro" id="IPR008258">
    <property type="entry name" value="Transglycosylase_SLT_dom_1"/>
</dbReference>
<proteinExistence type="inferred from homology"/>
<dbReference type="SUPFAM" id="SSF53955">
    <property type="entry name" value="Lysozyme-like"/>
    <property type="match status" value="1"/>
</dbReference>
<feature type="domain" description="Transglycosylase SLT" evidence="2">
    <location>
        <begin position="101"/>
        <end position="209"/>
    </location>
</feature>
<dbReference type="EMBL" id="JXLP01000013">
    <property type="protein sequence ID" value="KIL77662.1"/>
    <property type="molecule type" value="Genomic_DNA"/>
</dbReference>
<organism evidence="3 4">
    <name type="scientific">Bacillus badius</name>
    <dbReference type="NCBI Taxonomy" id="1455"/>
    <lineage>
        <taxon>Bacteria</taxon>
        <taxon>Bacillati</taxon>
        <taxon>Bacillota</taxon>
        <taxon>Bacilli</taxon>
        <taxon>Bacillales</taxon>
        <taxon>Bacillaceae</taxon>
        <taxon>Pseudobacillus</taxon>
    </lineage>
</organism>
<dbReference type="InterPro" id="IPR000189">
    <property type="entry name" value="Transglyc_AS"/>
</dbReference>
<evidence type="ECO:0000256" key="1">
    <source>
        <dbReference type="ARBA" id="ARBA00007734"/>
    </source>
</evidence>
<evidence type="ECO:0000259" key="2">
    <source>
        <dbReference type="Pfam" id="PF01464"/>
    </source>
</evidence>
<dbReference type="RefSeq" id="WP_041114074.1">
    <property type="nucleotide sequence ID" value="NZ_JARTHD010000077.1"/>
</dbReference>
<dbReference type="Gene3D" id="1.10.530.10">
    <property type="match status" value="1"/>
</dbReference>
<reference evidence="3 4" key="1">
    <citation type="submission" date="2015-01" db="EMBL/GenBank/DDBJ databases">
        <title>Genome Assembly of Bacillus badius MTCC 1458.</title>
        <authorList>
            <person name="Verma A."/>
            <person name="Khatri I."/>
            <person name="Mual P."/>
            <person name="Subramanian S."/>
            <person name="Krishnamurthi S."/>
        </authorList>
    </citation>
    <scope>NUCLEOTIDE SEQUENCE [LARGE SCALE GENOMIC DNA]</scope>
    <source>
        <strain evidence="3 4">MTCC 1458</strain>
    </source>
</reference>
<comment type="caution">
    <text evidence="3">The sequence shown here is derived from an EMBL/GenBank/DDBJ whole genome shotgun (WGS) entry which is preliminary data.</text>
</comment>
<dbReference type="PANTHER" id="PTHR37423:SF2">
    <property type="entry name" value="MEMBRANE-BOUND LYTIC MUREIN TRANSGLYCOSYLASE C"/>
    <property type="match status" value="1"/>
</dbReference>
<dbReference type="CDD" id="cd13401">
    <property type="entry name" value="Slt70-like"/>
    <property type="match status" value="1"/>
</dbReference>
<accession>A0ABR5ASD1</accession>
<dbReference type="PROSITE" id="PS00922">
    <property type="entry name" value="TRANSGLYCOSYLASE"/>
    <property type="match status" value="1"/>
</dbReference>
<name>A0ABR5ASD1_BACBA</name>
<sequence length="219" mass="23203">MSSNPFQTMFATGIMQSMSPSPNTTASSGTAPNQVFGAVLQQALIEGLELIGGGSVANSLASTNGDTPSFSAAPSAVLPTKPGADLLKTVNTNVKTDFDDIITRAAEKYNVPKKLIQAVIRQESNFNPNARSYVGAAGLMQLMPATARGLGVSNAYDPEQNVFGGTKYLRQMLDQFNGNIKLALAAYNAGPGNVKKYGGVPPFKETRNYVQKITSHYYA</sequence>
<dbReference type="Pfam" id="PF01464">
    <property type="entry name" value="SLT"/>
    <property type="match status" value="1"/>
</dbReference>
<protein>
    <submittedName>
        <fullName evidence="3">Membrane-bound lytic murein transglycosylase D</fullName>
    </submittedName>
</protein>
<evidence type="ECO:0000313" key="3">
    <source>
        <dbReference type="EMBL" id="KIL77662.1"/>
    </source>
</evidence>
<comment type="similarity">
    <text evidence="1">Belongs to the transglycosylase Slt family.</text>
</comment>
<dbReference type="PANTHER" id="PTHR37423">
    <property type="entry name" value="SOLUBLE LYTIC MUREIN TRANSGLYCOSYLASE-RELATED"/>
    <property type="match status" value="1"/>
</dbReference>
<evidence type="ECO:0000313" key="4">
    <source>
        <dbReference type="Proteomes" id="UP000031982"/>
    </source>
</evidence>